<evidence type="ECO:0000313" key="2">
    <source>
        <dbReference type="Proteomes" id="UP000243515"/>
    </source>
</evidence>
<comment type="caution">
    <text evidence="1">The sequence shown here is derived from an EMBL/GenBank/DDBJ whole genome shotgun (WGS) entry which is preliminary data.</text>
</comment>
<dbReference type="AlphaFoldDB" id="A0A232M141"/>
<sequence length="73" mass="8112">MRRCGDLYLLTSVGKEELNSGRLPVIAQAAKNENLRKQAIMALIFLQCPRKLIIQQKAILSRGSKGSLENTTL</sequence>
<gene>
    <name evidence="1" type="ORF">Egran_02115</name>
</gene>
<organism evidence="1 2">
    <name type="scientific">Elaphomyces granulatus</name>
    <dbReference type="NCBI Taxonomy" id="519963"/>
    <lineage>
        <taxon>Eukaryota</taxon>
        <taxon>Fungi</taxon>
        <taxon>Dikarya</taxon>
        <taxon>Ascomycota</taxon>
        <taxon>Pezizomycotina</taxon>
        <taxon>Eurotiomycetes</taxon>
        <taxon>Eurotiomycetidae</taxon>
        <taxon>Eurotiales</taxon>
        <taxon>Elaphomycetaceae</taxon>
        <taxon>Elaphomyces</taxon>
    </lineage>
</organism>
<name>A0A232M141_9EURO</name>
<reference evidence="1 2" key="1">
    <citation type="journal article" date="2015" name="Environ. Microbiol.">
        <title>Metagenome sequence of Elaphomyces granulatus from sporocarp tissue reveals Ascomycota ectomycorrhizal fingerprints of genome expansion and a Proteobacteria-rich microbiome.</title>
        <authorList>
            <person name="Quandt C.A."/>
            <person name="Kohler A."/>
            <person name="Hesse C.N."/>
            <person name="Sharpton T.J."/>
            <person name="Martin F."/>
            <person name="Spatafora J.W."/>
        </authorList>
    </citation>
    <scope>NUCLEOTIDE SEQUENCE [LARGE SCALE GENOMIC DNA]</scope>
    <source>
        <strain evidence="1 2">OSC145934</strain>
    </source>
</reference>
<proteinExistence type="predicted"/>
<accession>A0A232M141</accession>
<protein>
    <submittedName>
        <fullName evidence="1">Uncharacterized protein</fullName>
    </submittedName>
</protein>
<dbReference type="EMBL" id="NPHW01003118">
    <property type="protein sequence ID" value="OXV10125.1"/>
    <property type="molecule type" value="Genomic_DNA"/>
</dbReference>
<dbReference type="Proteomes" id="UP000243515">
    <property type="component" value="Unassembled WGS sequence"/>
</dbReference>
<evidence type="ECO:0000313" key="1">
    <source>
        <dbReference type="EMBL" id="OXV10125.1"/>
    </source>
</evidence>
<keyword evidence="2" id="KW-1185">Reference proteome</keyword>